<organism evidence="3 4">
    <name type="scientific">Verticiella sediminum</name>
    <dbReference type="NCBI Taxonomy" id="1247510"/>
    <lineage>
        <taxon>Bacteria</taxon>
        <taxon>Pseudomonadati</taxon>
        <taxon>Pseudomonadota</taxon>
        <taxon>Betaproteobacteria</taxon>
        <taxon>Burkholderiales</taxon>
        <taxon>Alcaligenaceae</taxon>
        <taxon>Verticiella</taxon>
    </lineage>
</organism>
<evidence type="ECO:0000313" key="4">
    <source>
        <dbReference type="Proteomes" id="UP000318405"/>
    </source>
</evidence>
<dbReference type="EMBL" id="VLTJ01000020">
    <property type="protein sequence ID" value="TSH95811.1"/>
    <property type="molecule type" value="Genomic_DNA"/>
</dbReference>
<dbReference type="InterPro" id="IPR042100">
    <property type="entry name" value="Bug_dom1"/>
</dbReference>
<keyword evidence="2" id="KW-0732">Signal</keyword>
<dbReference type="Gene3D" id="3.40.190.10">
    <property type="entry name" value="Periplasmic binding protein-like II"/>
    <property type="match status" value="1"/>
</dbReference>
<feature type="signal peptide" evidence="2">
    <location>
        <begin position="1"/>
        <end position="25"/>
    </location>
</feature>
<evidence type="ECO:0000313" key="3">
    <source>
        <dbReference type="EMBL" id="TSH95811.1"/>
    </source>
</evidence>
<dbReference type="PANTHER" id="PTHR42928:SF5">
    <property type="entry name" value="BLR1237 PROTEIN"/>
    <property type="match status" value="1"/>
</dbReference>
<sequence>MKPVLAFPLAFACALAAFASPAAVAADKAFPERPVKLIVPFAPGGTTDTVSRRVAQGLSERWGQPVVVENKPGAGTVIGVDTVAKAPADGYTLGTVTGSFTVNPSLLASLPYDSQKDLRPIASMARSDHVLVARQDLPADNAQALLELVRAQPGKVSYGSFGNGSSAHLAGEMFAQFAGTPMLHVPYKGQTPALADLIGGQIDVMFANLPEALPQLQAGKVKAIGVAASERSPFAPDIPTLREQGIEGVVSSSWNGLIAPAGVPDALVERINADVNAVLEQPTVRESLAAAAIMTTPGTPQAFGAMLQDEMAHYADVVRQAGIKAQ</sequence>
<dbReference type="InterPro" id="IPR005064">
    <property type="entry name" value="BUG"/>
</dbReference>
<dbReference type="PANTHER" id="PTHR42928">
    <property type="entry name" value="TRICARBOXYLATE-BINDING PROTEIN"/>
    <property type="match status" value="1"/>
</dbReference>
<evidence type="ECO:0000256" key="1">
    <source>
        <dbReference type="ARBA" id="ARBA00006987"/>
    </source>
</evidence>
<dbReference type="RefSeq" id="WP_143948164.1">
    <property type="nucleotide sequence ID" value="NZ_BAABMB010000002.1"/>
</dbReference>
<accession>A0A556AS70</accession>
<dbReference type="Gene3D" id="3.40.190.150">
    <property type="entry name" value="Bordetella uptake gene, domain 1"/>
    <property type="match status" value="1"/>
</dbReference>
<feature type="chain" id="PRO_5021834903" evidence="2">
    <location>
        <begin position="26"/>
        <end position="326"/>
    </location>
</feature>
<dbReference type="Proteomes" id="UP000318405">
    <property type="component" value="Unassembled WGS sequence"/>
</dbReference>
<keyword evidence="4" id="KW-1185">Reference proteome</keyword>
<protein>
    <submittedName>
        <fullName evidence="3">Tripartite tricarboxylate transporter substrate binding protein</fullName>
    </submittedName>
</protein>
<dbReference type="SUPFAM" id="SSF53850">
    <property type="entry name" value="Periplasmic binding protein-like II"/>
    <property type="match status" value="1"/>
</dbReference>
<evidence type="ECO:0000256" key="2">
    <source>
        <dbReference type="SAM" id="SignalP"/>
    </source>
</evidence>
<gene>
    <name evidence="3" type="ORF">FOZ76_10495</name>
</gene>
<comment type="caution">
    <text evidence="3">The sequence shown here is derived from an EMBL/GenBank/DDBJ whole genome shotgun (WGS) entry which is preliminary data.</text>
</comment>
<name>A0A556AS70_9BURK</name>
<dbReference type="AlphaFoldDB" id="A0A556AS70"/>
<dbReference type="OrthoDB" id="8678477at2"/>
<reference evidence="3 4" key="1">
    <citation type="submission" date="2019-07" db="EMBL/GenBank/DDBJ databases">
        <title>Qingshengfaniella alkalisoli gen. nov., sp. nov., isolated from saline soil.</title>
        <authorList>
            <person name="Xu L."/>
            <person name="Huang X.-X."/>
            <person name="Sun J.-Q."/>
        </authorList>
    </citation>
    <scope>NUCLEOTIDE SEQUENCE [LARGE SCALE GENOMIC DNA]</scope>
    <source>
        <strain evidence="3 4">DSM 27279</strain>
    </source>
</reference>
<proteinExistence type="inferred from homology"/>
<dbReference type="PIRSF" id="PIRSF017082">
    <property type="entry name" value="YflP"/>
    <property type="match status" value="1"/>
</dbReference>
<dbReference type="Pfam" id="PF03401">
    <property type="entry name" value="TctC"/>
    <property type="match status" value="1"/>
</dbReference>
<comment type="similarity">
    <text evidence="1">Belongs to the UPF0065 (bug) family.</text>
</comment>
<dbReference type="CDD" id="cd13578">
    <property type="entry name" value="PBP2_Bug27"/>
    <property type="match status" value="1"/>
</dbReference>